<comment type="similarity">
    <text evidence="6">Belongs to the WD repeat WDR12/YTM1 family.</text>
</comment>
<keyword evidence="2 6" id="KW-0698">rRNA processing</keyword>
<dbReference type="InterPro" id="IPR001680">
    <property type="entry name" value="WD40_rpt"/>
</dbReference>
<dbReference type="InterPro" id="IPR028599">
    <property type="entry name" value="WDR12/Ytm1"/>
</dbReference>
<keyword evidence="1 6" id="KW-0690">Ribosome biogenesis</keyword>
<feature type="region of interest" description="Disordered" evidence="8">
    <location>
        <begin position="917"/>
        <end position="996"/>
    </location>
</feature>
<feature type="repeat" description="WD" evidence="7">
    <location>
        <begin position="185"/>
        <end position="217"/>
    </location>
</feature>
<gene>
    <name evidence="6" type="primary">WDR12</name>
    <name evidence="10" type="ORF">JOB18_026683</name>
</gene>
<dbReference type="Pfam" id="PF06456">
    <property type="entry name" value="Arfaptin"/>
    <property type="match status" value="1"/>
</dbReference>
<evidence type="ECO:0000256" key="8">
    <source>
        <dbReference type="SAM" id="MobiDB-lite"/>
    </source>
</evidence>
<dbReference type="GO" id="GO:0000466">
    <property type="term" value="P:maturation of 5.8S rRNA from tricistronic rRNA transcript (SSU-rRNA, 5.8S rRNA, LSU-rRNA)"/>
    <property type="evidence" value="ECO:0007669"/>
    <property type="project" value="UniProtKB-UniRule"/>
</dbReference>
<reference evidence="10 11" key="1">
    <citation type="journal article" date="2021" name="Sci. Rep.">
        <title>Chromosome anchoring in Senegalese sole (Solea senegalensis) reveals sex-associated markers and genome rearrangements in flatfish.</title>
        <authorList>
            <person name="Guerrero-Cozar I."/>
            <person name="Gomez-Garrido J."/>
            <person name="Berbel C."/>
            <person name="Martinez-Blanch J.F."/>
            <person name="Alioto T."/>
            <person name="Claros M.G."/>
            <person name="Gagnaire P.A."/>
            <person name="Manchado M."/>
        </authorList>
    </citation>
    <scope>NUCLEOTIDE SEQUENCE [LARGE SCALE GENOMIC DNA]</scope>
    <source>
        <strain evidence="10">Sse05_10M</strain>
    </source>
</reference>
<dbReference type="EMBL" id="JAGKHQ010000012">
    <property type="protein sequence ID" value="KAG7502786.1"/>
    <property type="molecule type" value="Genomic_DNA"/>
</dbReference>
<dbReference type="GO" id="GO:0005730">
    <property type="term" value="C:nucleolus"/>
    <property type="evidence" value="ECO:0007669"/>
    <property type="project" value="UniProtKB-SubCell"/>
</dbReference>
<dbReference type="Pfam" id="PF08154">
    <property type="entry name" value="NLE"/>
    <property type="match status" value="1"/>
</dbReference>
<dbReference type="GO" id="GO:0030687">
    <property type="term" value="C:preribosome, large subunit precursor"/>
    <property type="evidence" value="ECO:0007669"/>
    <property type="project" value="UniProtKB-UniRule"/>
</dbReference>
<dbReference type="Pfam" id="PF00400">
    <property type="entry name" value="WD40"/>
    <property type="match status" value="7"/>
</dbReference>
<dbReference type="Pfam" id="PF04629">
    <property type="entry name" value="ICA69"/>
    <property type="match status" value="1"/>
</dbReference>
<evidence type="ECO:0000259" key="9">
    <source>
        <dbReference type="PROSITE" id="PS50870"/>
    </source>
</evidence>
<feature type="compositionally biased region" description="Polar residues" evidence="8">
    <location>
        <begin position="788"/>
        <end position="803"/>
    </location>
</feature>
<dbReference type="Proteomes" id="UP000693946">
    <property type="component" value="Linkage Group LG2"/>
</dbReference>
<dbReference type="FunFam" id="1.20.1270.60:FF:000015">
    <property type="entry name" value="Islet cell autoantigen 1, 69kDa"/>
    <property type="match status" value="1"/>
</dbReference>
<sequence>MSQLQARFFTEDKRYAVDDVPFSIPASSEVEDLSNVINQLLLAKNASHSKVEFDFLVRAQFLRSSLSFHMETEGISTEEVVEIEYVERITAPEPEECIMHDDWISSLDADAEWILTGSYDKTARIWSVEGKAMMTVAGHTDVVKDVAWVKRDGLTSLLLTASLDQTILMWEWNSERNKVKARHCCRGHTGSVDTVATDPTGSKFCSGSWDKMLKIWSAVPTDEADEVEEPADRPRKKQKTQQLGLTRTPLMTLSGHNEAVSSVLWCDTEEVCSASWDHTIRVWDVETGIMKTTLTGTKVFNSISYSPLCRRLASGSTDRHIRLWDPRTKDGSLVLLSLTSHTGWVTAVKWAPSHEHQLVSGSLDNLVKLWDTRSCKAPLYDLAAHEDKVFCVDWTESGMMLSGGADNKLYTYKYSLGEEVSRATLHRCSYCRTQLKARTRQKSNDGRVRVNFIFNISTIIMIKHCLYKFAGDILSGGQALLGEDSSVMARMQKKFWKTKQVLIKATGKKEDEYVVASDSDVDAKLEFFRSVQATCTELLKVIEKYQHRITRLSQEENELGLFLRFQGEHDRTKAGNMMDATSKALCTSAKQRMALRAPLHRLHQEVETFRQRAIADTLLTVSRMEKARTEYRGALLWMKDISQELDPDTYKQLEKFRKVQTQVRGSKSQFEKLKNDVCQKVDMLGASRCNMLSHSLCTYQTTLLHFWEKTAHAMSGIHVAFQGHVPYQFTTLKDLRDPLDQILDSPKKEDKKKKAPQSNTDSLVSLDDDEPSGSAFATKLTDSDDGNSKSSDFAHQKAITSSPASLDQSRAAAAASDDSLMLMACDEPKSQLLTLTNVPLQPPLLSPSGDQSETWGSGNFQSSLSHLPASGMGLRPEEEERERGDMAFLKDLLSPGPGSSDEFSREWQDAFGVFEPPRVPPEDTGAGTGGQAACQPSPAGFLPSQLLDHSLSATGWSTPPMFKAPPMQPSPDQGQSAQWAQSSAVNAAAAAAPPGGSKDMSAWFNLFADLDPLSNPDAIGRSADELLNA</sequence>
<dbReference type="GO" id="GO:0051049">
    <property type="term" value="P:regulation of transport"/>
    <property type="evidence" value="ECO:0007669"/>
    <property type="project" value="TreeGrafter"/>
</dbReference>
<dbReference type="GO" id="GO:0019904">
    <property type="term" value="F:protein domain specific binding"/>
    <property type="evidence" value="ECO:0007669"/>
    <property type="project" value="InterPro"/>
</dbReference>
<organism evidence="10 11">
    <name type="scientific">Solea senegalensis</name>
    <name type="common">Senegalese sole</name>
    <dbReference type="NCBI Taxonomy" id="28829"/>
    <lineage>
        <taxon>Eukaryota</taxon>
        <taxon>Metazoa</taxon>
        <taxon>Chordata</taxon>
        <taxon>Craniata</taxon>
        <taxon>Vertebrata</taxon>
        <taxon>Euteleostomi</taxon>
        <taxon>Actinopterygii</taxon>
        <taxon>Neopterygii</taxon>
        <taxon>Teleostei</taxon>
        <taxon>Neoteleostei</taxon>
        <taxon>Acanthomorphata</taxon>
        <taxon>Carangaria</taxon>
        <taxon>Pleuronectiformes</taxon>
        <taxon>Pleuronectoidei</taxon>
        <taxon>Soleidae</taxon>
        <taxon>Solea</taxon>
    </lineage>
</organism>
<dbReference type="GO" id="GO:0005794">
    <property type="term" value="C:Golgi apparatus"/>
    <property type="evidence" value="ECO:0007669"/>
    <property type="project" value="TreeGrafter"/>
</dbReference>
<feature type="repeat" description="WD" evidence="7">
    <location>
        <begin position="302"/>
        <end position="325"/>
    </location>
</feature>
<keyword evidence="5 6" id="KW-0539">Nucleus</keyword>
<accession>A0AAV6RFP2</accession>
<evidence type="ECO:0000256" key="7">
    <source>
        <dbReference type="PROSITE-ProRule" id="PRU00221"/>
    </source>
</evidence>
<keyword evidence="4" id="KW-0677">Repeat</keyword>
<dbReference type="AlphaFoldDB" id="A0AAV6RFP2"/>
<name>A0AAV6RFP2_SOLSE</name>
<feature type="repeat" description="WD" evidence="7">
    <location>
        <begin position="136"/>
        <end position="180"/>
    </location>
</feature>
<evidence type="ECO:0000256" key="1">
    <source>
        <dbReference type="ARBA" id="ARBA00022517"/>
    </source>
</evidence>
<feature type="repeat" description="WD" evidence="7">
    <location>
        <begin position="253"/>
        <end position="293"/>
    </location>
</feature>
<dbReference type="PROSITE" id="PS50870">
    <property type="entry name" value="AH"/>
    <property type="match status" value="1"/>
</dbReference>
<dbReference type="SMART" id="SM00320">
    <property type="entry name" value="WD40"/>
    <property type="match status" value="7"/>
</dbReference>
<evidence type="ECO:0000256" key="4">
    <source>
        <dbReference type="ARBA" id="ARBA00022737"/>
    </source>
</evidence>
<feature type="compositionally biased region" description="Polar residues" evidence="8">
    <location>
        <begin position="848"/>
        <end position="865"/>
    </location>
</feature>
<proteinExistence type="inferred from homology"/>
<feature type="domain" description="AH" evidence="9">
    <location>
        <begin position="516"/>
        <end position="719"/>
    </location>
</feature>
<feature type="region of interest" description="Disordered" evidence="8">
    <location>
        <begin position="223"/>
        <end position="243"/>
    </location>
</feature>
<dbReference type="PANTHER" id="PTHR10164:SF5">
    <property type="entry name" value="ISLET CELL AUTOANTIGEN 1-LIKE PROTEIN"/>
    <property type="match status" value="1"/>
</dbReference>
<dbReference type="PROSITE" id="PS50294">
    <property type="entry name" value="WD_REPEATS_REGION"/>
    <property type="match status" value="3"/>
</dbReference>
<evidence type="ECO:0000256" key="3">
    <source>
        <dbReference type="ARBA" id="ARBA00022574"/>
    </source>
</evidence>
<feature type="repeat" description="WD" evidence="7">
    <location>
        <begin position="97"/>
        <end position="136"/>
    </location>
</feature>
<dbReference type="PANTHER" id="PTHR10164">
    <property type="entry name" value="ISLET CELL AUTOANTIGEN 1"/>
    <property type="match status" value="1"/>
</dbReference>
<dbReference type="PROSITE" id="PS50082">
    <property type="entry name" value="WD_REPEATS_2"/>
    <property type="match status" value="6"/>
</dbReference>
<evidence type="ECO:0000256" key="2">
    <source>
        <dbReference type="ARBA" id="ARBA00022552"/>
    </source>
</evidence>
<dbReference type="CDD" id="cd07661">
    <property type="entry name" value="BAR_ICA69"/>
    <property type="match status" value="1"/>
</dbReference>
<dbReference type="InterPro" id="IPR010504">
    <property type="entry name" value="AH_dom"/>
</dbReference>
<dbReference type="InterPro" id="IPR019775">
    <property type="entry name" value="WD40_repeat_CS"/>
</dbReference>
<evidence type="ECO:0000256" key="6">
    <source>
        <dbReference type="HAMAP-Rule" id="MF_03029"/>
    </source>
</evidence>
<evidence type="ECO:0000313" key="11">
    <source>
        <dbReference type="Proteomes" id="UP000693946"/>
    </source>
</evidence>
<dbReference type="InterPro" id="IPR024114">
    <property type="entry name" value="Islet_autoAg_Ica1/Ica1-like"/>
</dbReference>
<comment type="caution">
    <text evidence="10">The sequence shown here is derived from an EMBL/GenBank/DDBJ whole genome shotgun (WGS) entry which is preliminary data.</text>
</comment>
<comment type="function">
    <text evidence="6">Component of the PeBoW complex, which is required for maturation of 28S and 5.8S ribosomal RNAs and formation of the 60S ribosome.</text>
</comment>
<feature type="region of interest" description="Disordered" evidence="8">
    <location>
        <begin position="843"/>
        <end position="882"/>
    </location>
</feature>
<dbReference type="SMART" id="SM01237">
    <property type="entry name" value="ICA69"/>
    <property type="match status" value="1"/>
</dbReference>
<dbReference type="GO" id="GO:0000463">
    <property type="term" value="P:maturation of LSU-rRNA from tricistronic rRNA transcript (SSU-rRNA, 5.8S rRNA, LSU-rRNA)"/>
    <property type="evidence" value="ECO:0007669"/>
    <property type="project" value="UniProtKB-UniRule"/>
</dbReference>
<dbReference type="PROSITE" id="PS00678">
    <property type="entry name" value="WD_REPEATS_1"/>
    <property type="match status" value="2"/>
</dbReference>
<feature type="region of interest" description="Disordered" evidence="8">
    <location>
        <begin position="742"/>
        <end position="812"/>
    </location>
</feature>
<feature type="repeat" description="WD" evidence="7">
    <location>
        <begin position="338"/>
        <end position="374"/>
    </location>
</feature>
<dbReference type="GO" id="GO:0005654">
    <property type="term" value="C:nucleoplasm"/>
    <property type="evidence" value="ECO:0007669"/>
    <property type="project" value="UniProtKB-SubCell"/>
</dbReference>
<evidence type="ECO:0000313" key="10">
    <source>
        <dbReference type="EMBL" id="KAG7502786.1"/>
    </source>
</evidence>
<dbReference type="CDD" id="cd00200">
    <property type="entry name" value="WD40"/>
    <property type="match status" value="1"/>
</dbReference>
<dbReference type="GO" id="GO:0043021">
    <property type="term" value="F:ribonucleoprotein complex binding"/>
    <property type="evidence" value="ECO:0007669"/>
    <property type="project" value="UniProtKB-UniRule"/>
</dbReference>
<feature type="compositionally biased region" description="Low complexity" evidence="8">
    <location>
        <begin position="975"/>
        <end position="992"/>
    </location>
</feature>
<dbReference type="InterPro" id="IPR006723">
    <property type="entry name" value="Islet_autoAg_Ica1_C"/>
</dbReference>
<keyword evidence="11" id="KW-1185">Reference proteome</keyword>
<dbReference type="HAMAP" id="MF_03029">
    <property type="entry name" value="WDR12"/>
    <property type="match status" value="1"/>
</dbReference>
<dbReference type="SMART" id="SM01015">
    <property type="entry name" value="Arfaptin"/>
    <property type="match status" value="1"/>
</dbReference>
<dbReference type="InterPro" id="IPR012972">
    <property type="entry name" value="NLE"/>
</dbReference>
<evidence type="ECO:0000256" key="5">
    <source>
        <dbReference type="ARBA" id="ARBA00023242"/>
    </source>
</evidence>
<dbReference type="FunFam" id="2.130.10.10:FF:000272">
    <property type="entry name" value="Ribosome biogenesis protein WDR12"/>
    <property type="match status" value="1"/>
</dbReference>
<keyword evidence="3 7" id="KW-0853">WD repeat</keyword>
<comment type="subcellular location">
    <subcellularLocation>
        <location evidence="6">Nucleus</location>
        <location evidence="6">Nucleolus</location>
    </subcellularLocation>
    <subcellularLocation>
        <location evidence="6">Nucleus</location>
        <location evidence="6">Nucleoplasm</location>
    </subcellularLocation>
</comment>
<protein>
    <recommendedName>
        <fullName evidence="6">Ribosome biogenesis protein WDR12</fullName>
    </recommendedName>
    <alternativeName>
        <fullName evidence="6">WD repeat-containing protein 12</fullName>
    </alternativeName>
</protein>
<comment type="subunit">
    <text evidence="6">Component of the PeBoW complex, composed of BOP1, PES1 and WDR12. Within the PeBoW complex BOP1 interacts directly with PES1 and WDR12. The PeBoW complex also associates with the 66S pre-ribosome.</text>
</comment>